<keyword evidence="19" id="KW-1185">Reference proteome</keyword>
<organism evidence="17">
    <name type="scientific">Glycine max</name>
    <name type="common">Soybean</name>
    <name type="synonym">Glycine hispida</name>
    <dbReference type="NCBI Taxonomy" id="3847"/>
    <lineage>
        <taxon>Eukaryota</taxon>
        <taxon>Viridiplantae</taxon>
        <taxon>Streptophyta</taxon>
        <taxon>Embryophyta</taxon>
        <taxon>Tracheophyta</taxon>
        <taxon>Spermatophyta</taxon>
        <taxon>Magnoliopsida</taxon>
        <taxon>eudicotyledons</taxon>
        <taxon>Gunneridae</taxon>
        <taxon>Pentapetalae</taxon>
        <taxon>rosids</taxon>
        <taxon>fabids</taxon>
        <taxon>Fabales</taxon>
        <taxon>Fabaceae</taxon>
        <taxon>Papilionoideae</taxon>
        <taxon>50 kb inversion clade</taxon>
        <taxon>NPAAA clade</taxon>
        <taxon>indigoferoid/millettioid clade</taxon>
        <taxon>Phaseoleae</taxon>
        <taxon>Glycine</taxon>
        <taxon>Glycine subgen. Soja</taxon>
    </lineage>
</organism>
<reference evidence="17 18" key="1">
    <citation type="journal article" date="2010" name="Nature">
        <title>Genome sequence of the palaeopolyploid soybean.</title>
        <authorList>
            <person name="Schmutz J."/>
            <person name="Cannon S.B."/>
            <person name="Schlueter J."/>
            <person name="Ma J."/>
            <person name="Mitros T."/>
            <person name="Nelson W."/>
            <person name="Hyten D.L."/>
            <person name="Song Q."/>
            <person name="Thelen J.J."/>
            <person name="Cheng J."/>
            <person name="Xu D."/>
            <person name="Hellsten U."/>
            <person name="May G.D."/>
            <person name="Yu Y."/>
            <person name="Sakurai T."/>
            <person name="Umezawa T."/>
            <person name="Bhattacharyya M.K."/>
            <person name="Sandhu D."/>
            <person name="Valliyodan B."/>
            <person name="Lindquist E."/>
            <person name="Peto M."/>
            <person name="Grant D."/>
            <person name="Shu S."/>
            <person name="Goodstein D."/>
            <person name="Barry K."/>
            <person name="Futrell-Griggs M."/>
            <person name="Abernathy B."/>
            <person name="Du J."/>
            <person name="Tian Z."/>
            <person name="Zhu L."/>
            <person name="Gill N."/>
            <person name="Joshi T."/>
            <person name="Libault M."/>
            <person name="Sethuraman A."/>
            <person name="Zhang X.-C."/>
            <person name="Shinozaki K."/>
            <person name="Nguyen H.T."/>
            <person name="Wing R.A."/>
            <person name="Cregan P."/>
            <person name="Specht J."/>
            <person name="Grimwood J."/>
            <person name="Rokhsar D."/>
            <person name="Stacey G."/>
            <person name="Shoemaker R.C."/>
            <person name="Jackson S.A."/>
        </authorList>
    </citation>
    <scope>NUCLEOTIDE SEQUENCE</scope>
    <source>
        <strain evidence="18">cv. Williams 82</strain>
        <tissue evidence="17">Callus</tissue>
    </source>
</reference>
<accession>A0A0R0JM62</accession>
<keyword evidence="7" id="KW-0067">ATP-binding</keyword>
<dbReference type="Gene3D" id="3.30.200.20">
    <property type="entry name" value="Phosphorylase Kinase, domain 1"/>
    <property type="match status" value="1"/>
</dbReference>
<dbReference type="Pfam" id="PF07714">
    <property type="entry name" value="PK_Tyr_Ser-Thr"/>
    <property type="match status" value="1"/>
</dbReference>
<evidence type="ECO:0000256" key="11">
    <source>
        <dbReference type="ARBA" id="ARBA00048679"/>
    </source>
</evidence>
<dbReference type="GO" id="GO:0006955">
    <property type="term" value="P:immune response"/>
    <property type="evidence" value="ECO:0000318"/>
    <property type="project" value="GO_Central"/>
</dbReference>
<keyword evidence="8" id="KW-1015">Disulfide bond</keyword>
<dbReference type="SUPFAM" id="SSF51110">
    <property type="entry name" value="alpha-D-mannose-specific plant lectins"/>
    <property type="match status" value="1"/>
</dbReference>
<dbReference type="SMART" id="SM00108">
    <property type="entry name" value="B_lectin"/>
    <property type="match status" value="1"/>
</dbReference>
<dbReference type="PANTHER" id="PTHR32444">
    <property type="entry name" value="BULB-TYPE LECTIN DOMAIN-CONTAINING PROTEIN"/>
    <property type="match status" value="1"/>
</dbReference>
<keyword evidence="2" id="KW-0723">Serine/threonine-protein kinase</keyword>
<reference evidence="17" key="3">
    <citation type="submission" date="2018-07" db="EMBL/GenBank/DDBJ databases">
        <title>WGS assembly of Glycine max.</title>
        <authorList>
            <person name="Schmutz J."/>
            <person name="Cannon S."/>
            <person name="Schlueter J."/>
            <person name="Ma J."/>
            <person name="Mitros T."/>
            <person name="Nelson W."/>
            <person name="Hyten D."/>
            <person name="Song Q."/>
            <person name="Thelen J."/>
            <person name="Cheng J."/>
            <person name="Xu D."/>
            <person name="Hellsten U."/>
            <person name="May G."/>
            <person name="Yu Y."/>
            <person name="Sakurai T."/>
            <person name="Umezawa T."/>
            <person name="Bhattacharyya M."/>
            <person name="Sandhu D."/>
            <person name="Valliyodan B."/>
            <person name="Lindquist E."/>
            <person name="Peto M."/>
            <person name="Grant D."/>
            <person name="Shu S."/>
            <person name="Goodstein D."/>
            <person name="Barry K."/>
            <person name="Futrell-Griggs M."/>
            <person name="Abernathy B."/>
            <person name="Du J."/>
            <person name="Tian Z."/>
            <person name="Zhu L."/>
            <person name="Gill N."/>
            <person name="Joshi T."/>
            <person name="Libault M."/>
            <person name="Sethuraman A."/>
            <person name="Zhang X."/>
            <person name="Shinozaki K."/>
            <person name="Nguyen H."/>
            <person name="Wing R."/>
            <person name="Cregan P."/>
            <person name="Specht J."/>
            <person name="Grimwood J."/>
            <person name="Rokhsar D."/>
            <person name="Stacey G."/>
            <person name="Shoemaker R."/>
            <person name="Jackson S."/>
        </authorList>
    </citation>
    <scope>NUCLEOTIDE SEQUENCE</scope>
    <source>
        <tissue evidence="17">Callus</tissue>
    </source>
</reference>
<feature type="transmembrane region" description="Helical" evidence="12">
    <location>
        <begin position="362"/>
        <end position="381"/>
    </location>
</feature>
<feature type="domain" description="Protein kinase" evidence="14">
    <location>
        <begin position="418"/>
        <end position="544"/>
    </location>
</feature>
<keyword evidence="12" id="KW-1133">Transmembrane helix</keyword>
<comment type="catalytic activity">
    <reaction evidence="10">
        <text>L-threonyl-[protein] + ATP = O-phospho-L-threonyl-[protein] + ADP + H(+)</text>
        <dbReference type="Rhea" id="RHEA:46608"/>
        <dbReference type="Rhea" id="RHEA-COMP:11060"/>
        <dbReference type="Rhea" id="RHEA-COMP:11605"/>
        <dbReference type="ChEBI" id="CHEBI:15378"/>
        <dbReference type="ChEBI" id="CHEBI:30013"/>
        <dbReference type="ChEBI" id="CHEBI:30616"/>
        <dbReference type="ChEBI" id="CHEBI:61977"/>
        <dbReference type="ChEBI" id="CHEBI:456216"/>
        <dbReference type="EC" id="2.7.11.1"/>
    </reaction>
</comment>
<evidence type="ECO:0000256" key="7">
    <source>
        <dbReference type="ARBA" id="ARBA00022840"/>
    </source>
</evidence>
<evidence type="ECO:0000259" key="14">
    <source>
        <dbReference type="PROSITE" id="PS50011"/>
    </source>
</evidence>
<protein>
    <recommendedName>
        <fullName evidence="1">non-specific serine/threonine protein kinase</fullName>
        <ecNumber evidence="1">2.7.11.1</ecNumber>
    </recommendedName>
</protein>
<dbReference type="SUPFAM" id="SSF56112">
    <property type="entry name" value="Protein kinase-like (PK-like)"/>
    <property type="match status" value="1"/>
</dbReference>
<name>A0A0R0JM62_SOYBN</name>
<evidence type="ECO:0000256" key="13">
    <source>
        <dbReference type="SAM" id="SignalP"/>
    </source>
</evidence>
<evidence type="ECO:0000256" key="4">
    <source>
        <dbReference type="ARBA" id="ARBA00022729"/>
    </source>
</evidence>
<dbReference type="GO" id="GO:0005886">
    <property type="term" value="C:plasma membrane"/>
    <property type="evidence" value="ECO:0000318"/>
    <property type="project" value="GO_Central"/>
</dbReference>
<dbReference type="InterPro" id="IPR011009">
    <property type="entry name" value="Kinase-like_dom_sf"/>
</dbReference>
<dbReference type="EMBL" id="CM000839">
    <property type="protein sequence ID" value="KRH55559.1"/>
    <property type="molecule type" value="Genomic_DNA"/>
</dbReference>
<dbReference type="Gramene" id="KRH55559">
    <property type="protein sequence ID" value="KRH55559"/>
    <property type="gene ID" value="GLYMA_06G262600"/>
</dbReference>
<dbReference type="InterPro" id="IPR000719">
    <property type="entry name" value="Prot_kinase_dom"/>
</dbReference>
<evidence type="ECO:0000256" key="6">
    <source>
        <dbReference type="ARBA" id="ARBA00022777"/>
    </source>
</evidence>
<keyword evidence="6" id="KW-0418">Kinase</keyword>
<proteinExistence type="predicted"/>
<dbReference type="SMR" id="A0A0R0JM62"/>
<evidence type="ECO:0000256" key="9">
    <source>
        <dbReference type="ARBA" id="ARBA00023180"/>
    </source>
</evidence>
<evidence type="ECO:0000313" key="19">
    <source>
        <dbReference type="Proteomes" id="UP000008827"/>
    </source>
</evidence>
<keyword evidence="5" id="KW-0547">Nucleotide-binding</keyword>
<dbReference type="GO" id="GO:0005524">
    <property type="term" value="F:ATP binding"/>
    <property type="evidence" value="ECO:0007669"/>
    <property type="project" value="UniProtKB-KW"/>
</dbReference>
<evidence type="ECO:0000313" key="18">
    <source>
        <dbReference type="EnsemblPlants" id="KRH55559"/>
    </source>
</evidence>
<dbReference type="Pfam" id="PF08276">
    <property type="entry name" value="PAN_2"/>
    <property type="match status" value="1"/>
</dbReference>
<keyword evidence="3" id="KW-0808">Transferase</keyword>
<feature type="domain" description="Apple" evidence="16">
    <location>
        <begin position="278"/>
        <end position="357"/>
    </location>
</feature>
<dbReference type="FunFam" id="2.90.10.10:FF:000001">
    <property type="entry name" value="G-type lectin S-receptor-like serine/threonine-protein kinase"/>
    <property type="match status" value="1"/>
</dbReference>
<feature type="signal peptide" evidence="13">
    <location>
        <begin position="1"/>
        <end position="19"/>
    </location>
</feature>
<dbReference type="SMART" id="SM00473">
    <property type="entry name" value="PAN_AP"/>
    <property type="match status" value="1"/>
</dbReference>
<dbReference type="Gene3D" id="2.90.10.10">
    <property type="entry name" value="Bulb-type lectin domain"/>
    <property type="match status" value="1"/>
</dbReference>
<evidence type="ECO:0000313" key="17">
    <source>
        <dbReference type="EMBL" id="KRH55559.1"/>
    </source>
</evidence>
<dbReference type="GO" id="GO:0004713">
    <property type="term" value="F:protein tyrosine kinase activity"/>
    <property type="evidence" value="ECO:0007669"/>
    <property type="project" value="InterPro"/>
</dbReference>
<keyword evidence="4 13" id="KW-0732">Signal</keyword>
<feature type="domain" description="Bulb-type lectin" evidence="15">
    <location>
        <begin position="22"/>
        <end position="142"/>
    </location>
</feature>
<gene>
    <name evidence="17" type="ORF">GLYMA_06G262600</name>
</gene>
<keyword evidence="9" id="KW-0325">Glycoprotein</keyword>
<evidence type="ECO:0000256" key="12">
    <source>
        <dbReference type="SAM" id="Phobius"/>
    </source>
</evidence>
<evidence type="ECO:0000259" key="15">
    <source>
        <dbReference type="PROSITE" id="PS50927"/>
    </source>
</evidence>
<evidence type="ECO:0000256" key="1">
    <source>
        <dbReference type="ARBA" id="ARBA00012513"/>
    </source>
</evidence>
<evidence type="ECO:0000256" key="3">
    <source>
        <dbReference type="ARBA" id="ARBA00022679"/>
    </source>
</evidence>
<feature type="chain" id="PRO_5014522079" description="non-specific serine/threonine protein kinase" evidence="13">
    <location>
        <begin position="20"/>
        <end position="544"/>
    </location>
</feature>
<dbReference type="CDD" id="cd01098">
    <property type="entry name" value="PAN_AP_plant"/>
    <property type="match status" value="1"/>
</dbReference>
<dbReference type="EnsemblPlants" id="KRH55559">
    <property type="protein sequence ID" value="KRH55559"/>
    <property type="gene ID" value="GLYMA_06G262600"/>
</dbReference>
<dbReference type="InterPro" id="IPR020635">
    <property type="entry name" value="Tyr_kinase_cat_dom"/>
</dbReference>
<evidence type="ECO:0000256" key="8">
    <source>
        <dbReference type="ARBA" id="ARBA00023157"/>
    </source>
</evidence>
<dbReference type="Proteomes" id="UP000008827">
    <property type="component" value="Chromosome 6"/>
</dbReference>
<dbReference type="InterPro" id="IPR001480">
    <property type="entry name" value="Bulb-type_lectin_dom"/>
</dbReference>
<dbReference type="PANTHER" id="PTHR32444:SF234">
    <property type="entry name" value="RECEPTOR-LIKE SERINE_THREONINE-PROTEIN KINASE"/>
    <property type="match status" value="1"/>
</dbReference>
<dbReference type="GO" id="GO:0004674">
    <property type="term" value="F:protein serine/threonine kinase activity"/>
    <property type="evidence" value="ECO:0000318"/>
    <property type="project" value="GO_Central"/>
</dbReference>
<dbReference type="FunFam" id="3.30.200.20:FF:000195">
    <property type="entry name" value="G-type lectin S-receptor-like serine/threonine-protein kinase"/>
    <property type="match status" value="1"/>
</dbReference>
<dbReference type="PROSITE" id="PS50927">
    <property type="entry name" value="BULB_LECTIN"/>
    <property type="match status" value="1"/>
</dbReference>
<evidence type="ECO:0000256" key="2">
    <source>
        <dbReference type="ARBA" id="ARBA00022527"/>
    </source>
</evidence>
<dbReference type="AlphaFoldDB" id="A0A0R0JM62"/>
<dbReference type="GO" id="GO:0007165">
    <property type="term" value="P:signal transduction"/>
    <property type="evidence" value="ECO:0000318"/>
    <property type="project" value="GO_Central"/>
</dbReference>
<dbReference type="EC" id="2.7.11.1" evidence="1"/>
<reference evidence="18" key="2">
    <citation type="submission" date="2018-02" db="UniProtKB">
        <authorList>
            <consortium name="EnsemblPlants"/>
        </authorList>
    </citation>
    <scope>IDENTIFICATION</scope>
    <source>
        <strain evidence="18">Williams 82</strain>
    </source>
</reference>
<dbReference type="PROSITE" id="PS50948">
    <property type="entry name" value="PAN"/>
    <property type="match status" value="1"/>
</dbReference>
<comment type="catalytic activity">
    <reaction evidence="11">
        <text>L-seryl-[protein] + ATP = O-phospho-L-seryl-[protein] + ADP + H(+)</text>
        <dbReference type="Rhea" id="RHEA:17989"/>
        <dbReference type="Rhea" id="RHEA-COMP:9863"/>
        <dbReference type="Rhea" id="RHEA-COMP:11604"/>
        <dbReference type="ChEBI" id="CHEBI:15378"/>
        <dbReference type="ChEBI" id="CHEBI:29999"/>
        <dbReference type="ChEBI" id="CHEBI:30616"/>
        <dbReference type="ChEBI" id="CHEBI:83421"/>
        <dbReference type="ChEBI" id="CHEBI:456216"/>
        <dbReference type="EC" id="2.7.11.1"/>
    </reaction>
</comment>
<dbReference type="Pfam" id="PF01453">
    <property type="entry name" value="B_lectin"/>
    <property type="match status" value="1"/>
</dbReference>
<dbReference type="InterPro" id="IPR003609">
    <property type="entry name" value="Pan_app"/>
</dbReference>
<dbReference type="SMART" id="SM00219">
    <property type="entry name" value="TyrKc"/>
    <property type="match status" value="1"/>
</dbReference>
<dbReference type="InterPro" id="IPR001245">
    <property type="entry name" value="Ser-Thr/Tyr_kinase_cat_dom"/>
</dbReference>
<dbReference type="InterPro" id="IPR036426">
    <property type="entry name" value="Bulb-type_lectin_dom_sf"/>
</dbReference>
<dbReference type="InParanoid" id="A0A0R0JM62"/>
<dbReference type="CDD" id="cd00028">
    <property type="entry name" value="B_lectin"/>
    <property type="match status" value="1"/>
</dbReference>
<dbReference type="PROSITE" id="PS50011">
    <property type="entry name" value="PROTEIN_KINASE_DOM"/>
    <property type="match status" value="1"/>
</dbReference>
<keyword evidence="12" id="KW-0812">Transmembrane</keyword>
<evidence type="ECO:0000256" key="10">
    <source>
        <dbReference type="ARBA" id="ARBA00047899"/>
    </source>
</evidence>
<evidence type="ECO:0000256" key="5">
    <source>
        <dbReference type="ARBA" id="ARBA00022741"/>
    </source>
</evidence>
<sequence length="544" mass="60668">MSFILYTLFVSSVVFSIAADNTSSISQSQSLSFGKTMVSPRGIFELGFFNLGLPNKSYLGIWFKNNPSQNVVWVANGGNPINDSSAILRLNSSGNLVLTHNNTVVWSTNCPKEAHNPVAELLDFGNLVIRDENAANQEAYLWQSFDYPSDTMLPGDFTWGIILHPYPEIYIMKGTKKYHRVGPWNGLCFSGGRPKTNNPIYHYEFVSNKEEILENHGCFIQQGPKTTVTIMGFVEAMRIAALLHHQCECLKGFKPKSPEKLNSMDWFQGCVLKHPLSCKYDGFAPVDGLKVPDTKRTYVDETIDLEQCRRRCLKDCSCMAYTNTNISETGTGSACVIWFGDLFDLTSYYFQFRKRAASIYKVAWSEVVTGVVVVLGVVVMVKKNMDKSKTKESIERQLKDVDVPLFDLLTIATATNNFLLNNKIGQGGFGPVYKGKLVGGQEIAVKGLSSRSGQGITEFITEVKPIAKLQHRNLVKLLGCCIKGHEKLLVYEYMVNGSLDFFIFDFGSNILLDEKLNKKISDFGMTRAFGGDQTQGNTNRVVGT</sequence>
<evidence type="ECO:0000259" key="16">
    <source>
        <dbReference type="PROSITE" id="PS50948"/>
    </source>
</evidence>
<keyword evidence="12" id="KW-0472">Membrane</keyword>